<sequence>MTRHSGKRTIAKADVTHRPAAINRDGRMAAVRIGTSGWHYDGWIGTFYPEKTPKKRLLEAYARHFSTTEINASFYRVPSEAAVASWAANAPDGFVFAWKASRFITHYKRLKDCEEPVRYVTGRMAPLGEKFGPVLWQLPPQQKPDHDRLGRFLDLLPKERRHAVEFRDPAWYEEATFRLLRDAGVSLCVSDHAHAPAPWEATAAHVYLRPHGPGGRYEGHYSNDGLADMADRIAGWTAESRDVFCYFDNDQKSCAPFDAQRLIGMVRERGVEVA</sequence>
<gene>
    <name evidence="1" type="ORF">N177_1843</name>
</gene>
<comment type="caution">
    <text evidence="1">The sequence shown here is derived from an EMBL/GenBank/DDBJ whole genome shotgun (WGS) entry which is preliminary data.</text>
</comment>
<protein>
    <recommendedName>
        <fullName evidence="3">DUF72 domain-containing protein</fullName>
    </recommendedName>
</protein>
<dbReference type="STRING" id="631454.N177_1843"/>
<dbReference type="AlphaFoldDB" id="V4RGP8"/>
<dbReference type="Proteomes" id="UP000017819">
    <property type="component" value="Unassembled WGS sequence"/>
</dbReference>
<evidence type="ECO:0000313" key="2">
    <source>
        <dbReference type="Proteomes" id="UP000017819"/>
    </source>
</evidence>
<dbReference type="InterPro" id="IPR036520">
    <property type="entry name" value="UPF0759_sf"/>
</dbReference>
<dbReference type="Gene3D" id="3.20.20.410">
    <property type="entry name" value="Protein of unknown function UPF0759"/>
    <property type="match status" value="1"/>
</dbReference>
<dbReference type="eggNOG" id="COG1801">
    <property type="taxonomic scope" value="Bacteria"/>
</dbReference>
<proteinExistence type="predicted"/>
<dbReference type="PATRIC" id="fig|631454.5.peg.1822"/>
<dbReference type="SUPFAM" id="SSF117396">
    <property type="entry name" value="TM1631-like"/>
    <property type="match status" value="1"/>
</dbReference>
<dbReference type="InterPro" id="IPR002763">
    <property type="entry name" value="DUF72"/>
</dbReference>
<name>V4RGP8_9HYPH</name>
<dbReference type="EMBL" id="AWXZ01000023">
    <property type="protein sequence ID" value="ESR25326.1"/>
    <property type="molecule type" value="Genomic_DNA"/>
</dbReference>
<accession>V4RGP8</accession>
<organism evidence="1 2">
    <name type="scientific">Lutibaculum baratangense AMV1</name>
    <dbReference type="NCBI Taxonomy" id="631454"/>
    <lineage>
        <taxon>Bacteria</taxon>
        <taxon>Pseudomonadati</taxon>
        <taxon>Pseudomonadota</taxon>
        <taxon>Alphaproteobacteria</taxon>
        <taxon>Hyphomicrobiales</taxon>
        <taxon>Tepidamorphaceae</taxon>
        <taxon>Lutibaculum</taxon>
    </lineage>
</organism>
<evidence type="ECO:0008006" key="3">
    <source>
        <dbReference type="Google" id="ProtNLM"/>
    </source>
</evidence>
<dbReference type="PANTHER" id="PTHR30348">
    <property type="entry name" value="UNCHARACTERIZED PROTEIN YECE"/>
    <property type="match status" value="1"/>
</dbReference>
<reference evidence="1 2" key="1">
    <citation type="journal article" date="2014" name="Genome Announc.">
        <title>Draft Genome Sequence of Lutibaculum baratangense Strain AMV1T, Isolated from a Mud Volcano in Andamans, India.</title>
        <authorList>
            <person name="Singh A."/>
            <person name="Sreenivas A."/>
            <person name="Sathyanarayana Reddy G."/>
            <person name="Pinnaka A.K."/>
            <person name="Shivaji S."/>
        </authorList>
    </citation>
    <scope>NUCLEOTIDE SEQUENCE [LARGE SCALE GENOMIC DNA]</scope>
    <source>
        <strain evidence="1 2">AMV1</strain>
    </source>
</reference>
<dbReference type="PANTHER" id="PTHR30348:SF4">
    <property type="entry name" value="DUF72 DOMAIN-CONTAINING PROTEIN"/>
    <property type="match status" value="1"/>
</dbReference>
<dbReference type="Pfam" id="PF01904">
    <property type="entry name" value="DUF72"/>
    <property type="match status" value="1"/>
</dbReference>
<evidence type="ECO:0000313" key="1">
    <source>
        <dbReference type="EMBL" id="ESR25326.1"/>
    </source>
</evidence>
<keyword evidence="2" id="KW-1185">Reference proteome</keyword>